<protein>
    <recommendedName>
        <fullName evidence="2">Zona occludens toxin N-terminal domain-containing protein</fullName>
    </recommendedName>
</protein>
<reference evidence="1" key="1">
    <citation type="journal article" date="2015" name="Nature">
        <title>Complex archaea that bridge the gap between prokaryotes and eukaryotes.</title>
        <authorList>
            <person name="Spang A."/>
            <person name="Saw J.H."/>
            <person name="Jorgensen S.L."/>
            <person name="Zaremba-Niedzwiedzka K."/>
            <person name="Martijn J."/>
            <person name="Lind A.E."/>
            <person name="van Eijk R."/>
            <person name="Schleper C."/>
            <person name="Guy L."/>
            <person name="Ettema T.J."/>
        </authorList>
    </citation>
    <scope>NUCLEOTIDE SEQUENCE</scope>
</reference>
<organism evidence="1">
    <name type="scientific">marine sediment metagenome</name>
    <dbReference type="NCBI Taxonomy" id="412755"/>
    <lineage>
        <taxon>unclassified sequences</taxon>
        <taxon>metagenomes</taxon>
        <taxon>ecological metagenomes</taxon>
    </lineage>
</organism>
<dbReference type="InterPro" id="IPR027417">
    <property type="entry name" value="P-loop_NTPase"/>
</dbReference>
<dbReference type="AlphaFoldDB" id="A0A0F9R5U1"/>
<proteinExistence type="predicted"/>
<gene>
    <name evidence="1" type="ORF">LCGC14_0636120</name>
</gene>
<name>A0A0F9R5U1_9ZZZZ</name>
<comment type="caution">
    <text evidence="1">The sequence shown here is derived from an EMBL/GenBank/DDBJ whole genome shotgun (WGS) entry which is preliminary data.</text>
</comment>
<evidence type="ECO:0000313" key="1">
    <source>
        <dbReference type="EMBL" id="KKN50114.1"/>
    </source>
</evidence>
<dbReference type="EMBL" id="LAZR01001133">
    <property type="protein sequence ID" value="KKN50114.1"/>
    <property type="molecule type" value="Genomic_DNA"/>
</dbReference>
<sequence>MIRIYLGKLGSGKSVSAIREIANDHSGRTNYTNIKNNLPNSTLIKGTDIIKKILHSTKEKRDGTVEEIHKYEFNLDFWNKQKKPLNIIWDEIHLVANSRDSQSKLNKCMSRFLSLGRRITGSDDSGYGHFIFIAQASRTIDVNIRDLCNEVRYHIMYWISECKNCHRGRWVTSEIKEIESCIYCGSWKLLRKNFMVKVFKFHDFINYQKWYEGWGKFYFEKLWITDIEQYFQHYNTHQIEGIFDDFV</sequence>
<dbReference type="Gene3D" id="3.40.50.300">
    <property type="entry name" value="P-loop containing nucleotide triphosphate hydrolases"/>
    <property type="match status" value="1"/>
</dbReference>
<accession>A0A0F9R5U1</accession>
<evidence type="ECO:0008006" key="2">
    <source>
        <dbReference type="Google" id="ProtNLM"/>
    </source>
</evidence>